<dbReference type="GO" id="GO:0004197">
    <property type="term" value="F:cysteine-type endopeptidase activity"/>
    <property type="evidence" value="ECO:0007669"/>
    <property type="project" value="TreeGrafter"/>
</dbReference>
<accession>A0AA86VB62</accession>
<evidence type="ECO:0000313" key="3">
    <source>
        <dbReference type="Proteomes" id="UP001189624"/>
    </source>
</evidence>
<organism evidence="2 3">
    <name type="scientific">Sphenostylis stenocarpa</name>
    <dbReference type="NCBI Taxonomy" id="92480"/>
    <lineage>
        <taxon>Eukaryota</taxon>
        <taxon>Viridiplantae</taxon>
        <taxon>Streptophyta</taxon>
        <taxon>Embryophyta</taxon>
        <taxon>Tracheophyta</taxon>
        <taxon>Spermatophyta</taxon>
        <taxon>Magnoliopsida</taxon>
        <taxon>eudicotyledons</taxon>
        <taxon>Gunneridae</taxon>
        <taxon>Pentapetalae</taxon>
        <taxon>rosids</taxon>
        <taxon>fabids</taxon>
        <taxon>Fabales</taxon>
        <taxon>Fabaceae</taxon>
        <taxon>Papilionoideae</taxon>
        <taxon>50 kb inversion clade</taxon>
        <taxon>NPAAA clade</taxon>
        <taxon>indigoferoid/millettioid clade</taxon>
        <taxon>Phaseoleae</taxon>
        <taxon>Sphenostylis</taxon>
    </lineage>
</organism>
<protein>
    <submittedName>
        <fullName evidence="2">Uncharacterized protein</fullName>
    </submittedName>
</protein>
<dbReference type="PANTHER" id="PTHR48104:SF2">
    <property type="entry name" value="METACASPASE-1-LIKE ISOFORM X1"/>
    <property type="match status" value="1"/>
</dbReference>
<dbReference type="PANTHER" id="PTHR48104">
    <property type="entry name" value="METACASPASE-4"/>
    <property type="match status" value="1"/>
</dbReference>
<sequence>MEATSKCRRYRKGVLSATSTSMHGCYASKNISSSQPNGEAKVTCRCCKEECHCLMPSRTNSHFSNSTLGPPSSKKECGICRPVKQFGSKLLKLGDLGGSNKDRNLLSGSLSPSMPYSSALPSTSRYNKRAVLCGVSYKRMKFRLRGTMNDIRNMKELLIKNFDFPNECIRILTGISICFCQKQIAVHLMDLTYSVNLYLSTLY</sequence>
<evidence type="ECO:0000313" key="2">
    <source>
        <dbReference type="EMBL" id="CAJ1936064.1"/>
    </source>
</evidence>
<dbReference type="InterPro" id="IPR050452">
    <property type="entry name" value="Metacaspase"/>
</dbReference>
<dbReference type="GO" id="GO:0006508">
    <property type="term" value="P:proteolysis"/>
    <property type="evidence" value="ECO:0007669"/>
    <property type="project" value="TreeGrafter"/>
</dbReference>
<dbReference type="Gramene" id="rna-AYBTSS11_LOCUS7271">
    <property type="protein sequence ID" value="CAJ1936064.1"/>
    <property type="gene ID" value="gene-AYBTSS11_LOCUS7271"/>
</dbReference>
<reference evidence="2" key="1">
    <citation type="submission" date="2023-10" db="EMBL/GenBank/DDBJ databases">
        <authorList>
            <person name="Domelevo Entfellner J.-B."/>
        </authorList>
    </citation>
    <scope>NUCLEOTIDE SEQUENCE</scope>
</reference>
<gene>
    <name evidence="2" type="ORF">AYBTSS11_LOCUS7271</name>
</gene>
<dbReference type="GO" id="GO:0005737">
    <property type="term" value="C:cytoplasm"/>
    <property type="evidence" value="ECO:0007669"/>
    <property type="project" value="TreeGrafter"/>
</dbReference>
<evidence type="ECO:0000256" key="1">
    <source>
        <dbReference type="ARBA" id="ARBA00009005"/>
    </source>
</evidence>
<dbReference type="EMBL" id="OY731400">
    <property type="protein sequence ID" value="CAJ1936064.1"/>
    <property type="molecule type" value="Genomic_DNA"/>
</dbReference>
<name>A0AA86VB62_9FABA</name>
<keyword evidence="3" id="KW-1185">Reference proteome</keyword>
<dbReference type="Gene3D" id="3.40.50.12660">
    <property type="match status" value="1"/>
</dbReference>
<proteinExistence type="inferred from homology"/>
<comment type="similarity">
    <text evidence="1">Belongs to the peptidase C14B family.</text>
</comment>
<dbReference type="AlphaFoldDB" id="A0AA86VB62"/>
<dbReference type="Proteomes" id="UP001189624">
    <property type="component" value="Chromosome 3"/>
</dbReference>